<feature type="compositionally biased region" description="Acidic residues" evidence="1">
    <location>
        <begin position="408"/>
        <end position="428"/>
    </location>
</feature>
<evidence type="ECO:0000313" key="3">
    <source>
        <dbReference type="Proteomes" id="UP000203898"/>
    </source>
</evidence>
<dbReference type="OrthoDB" id="1424at10239"/>
<dbReference type="Proteomes" id="UP000203898">
    <property type="component" value="Segment"/>
</dbReference>
<evidence type="ECO:0000313" key="2">
    <source>
        <dbReference type="EMBL" id="CCA61442.1"/>
    </source>
</evidence>
<dbReference type="GeneID" id="26683630"/>
<dbReference type="RefSeq" id="YP_009640073.1">
    <property type="nucleotide sequence ID" value="NC_011335.1"/>
</dbReference>
<evidence type="ECO:0000256" key="1">
    <source>
        <dbReference type="SAM" id="MobiDB-lite"/>
    </source>
</evidence>
<name>F2NZ14_9VIRU</name>
<proteinExistence type="predicted"/>
<feature type="compositionally biased region" description="Low complexity" evidence="1">
    <location>
        <begin position="433"/>
        <end position="443"/>
    </location>
</feature>
<organism evidence="2 3">
    <name type="scientific">Diadromus pulchellus ascovirus 4a</name>
    <dbReference type="NCBI Taxonomy" id="158683"/>
    <lineage>
        <taxon>Viruses</taxon>
        <taxon>Varidnaviria</taxon>
        <taxon>Bamfordvirae</taxon>
        <taxon>Nucleocytoviricota</taxon>
        <taxon>Megaviricetes</taxon>
        <taxon>Pimascovirales</taxon>
        <taxon>Pimascovirales incertae sedis</taxon>
        <taxon>Ascoviridae</taxon>
        <taxon>Toursvirus</taxon>
        <taxon>Toursvirus dptv1a</taxon>
    </lineage>
</organism>
<dbReference type="Pfam" id="PF19061">
    <property type="entry name" value="DUF5757"/>
    <property type="match status" value="1"/>
</dbReference>
<reference evidence="2 3" key="1">
    <citation type="journal article" date="2009" name="PLoS ONE">
        <title>Symbiotic virus at the evolutionary intersection of three types of large DNA viruses; iridoviruses, ascoviruses, and ichnoviruses.</title>
        <authorList>
            <person name="Bigot Y."/>
            <person name="Renault S."/>
            <person name="Nicolas J."/>
            <person name="Moundras C."/>
            <person name="Demattei M.V."/>
            <person name="Samain S."/>
            <person name="Bideshi D.K."/>
            <person name="Federici B.A."/>
        </authorList>
    </citation>
    <scope>NUCLEOTIDE SEQUENCE [LARGE SCALE GENOMIC DNA]</scope>
</reference>
<accession>F2NZ14</accession>
<dbReference type="InterPro" id="IPR043920">
    <property type="entry name" value="DUF5757"/>
</dbReference>
<protein>
    <submittedName>
        <fullName evidence="2">Complete DpAV4 genome</fullName>
    </submittedName>
</protein>
<sequence length="1041" mass="117915">MLVNNKEFKIYGMDTEASILDRIAVEVGCPTKWLFLRNGIGGTNITNYRSVEAVNILKYISDNISSYASFADIEAEFTEWAADNDMQDLATVAVMAMLGDGPPAFEEKILIEQFFYDSGGADYGWDFIDSVIARKQLFQDKISSDFRTLQRSVATKLETLVRDASTAAPDLPTTDFEITHTLNTVIVELDEPVELVNVVAALDHDTLLFAKVGKFIKFGKLFKSLSGLDEDVEAHVSVMSPATDTVKQFKFTTMSPRSLIVTVETPDEDYEDDLRAVLANRSFSISERRDVNLRGEFKIINSSVKKEIVMDLIMNNQAFASMYVNERNNVPKQNRFQIYFYSIQTGTITFSLNKSGNDILVRINRISSEDSVSVAKDIITRFVSTCIASERSVVEAYRRYVPRLFTENIDDNDDEEDADQDDGEEDLNDPPRRTTAARRTNNNLGNYEPSLFVPLYTRKCAKPPRVVLPNEQIDPGVQRMQFPVYGEGGLAPRTYACDNHVLFRYPGLRKNTLRNADVFKYIPCCYEKDQSERTASPWNVYFNNVPEKETKASEFYKTTRIITNGVRGVLPPLLRKLLPGSGRYGVFKSPNSFIDSIDRIVSGVMVYQGTDAERETELVAIRNSLSFEYCCQDNWDVGFDTARKWFNDANAYFEPRRFYRALEEKYKVNILVLARFTSTATSYADGEITYKKNSVNEGVFLFPNAPPVGLYAVPAYRFPNTVVVFAHMGSNTDVTDMPHVEAVTAPTDEIKNALKVYHQMIAPARRADSTVPSSARLQHVDRYGRVVSYISEDGGAVRLKRPALCASVPISTLLPRVNDDSSLKRHVETARLARLLLEYCMIRYKNSSYNTVDDFIDGDTEVDESYTFAVPLPETSISYFGGLFTNDRQKILFDSVDTSQRVSYTMKILDKKSDSSRYIGKQHLSSYYAGVVDFDDPNVFLYKSDDFTSPLRYQLMKNFLEPVRGDTVVLLDFNNVDLNGYFRYYRTFQETIVDSVGNMLDTFYLWNSSGYSVVSSPGSGRTLVVYKIADVTYTLVKFKSI</sequence>
<dbReference type="KEGG" id="vg:26683630"/>
<feature type="region of interest" description="Disordered" evidence="1">
    <location>
        <begin position="408"/>
        <end position="443"/>
    </location>
</feature>
<dbReference type="EMBL" id="CU469068">
    <property type="protein sequence ID" value="CCA61442.1"/>
    <property type="molecule type" value="Genomic_DNA"/>
</dbReference>
<keyword evidence="3" id="KW-1185">Reference proteome</keyword>